<reference evidence="1 2" key="1">
    <citation type="submission" date="2023-04" db="EMBL/GenBank/DDBJ databases">
        <title>A novel bacteria isolated from coastal sediment.</title>
        <authorList>
            <person name="Liu X.-J."/>
            <person name="Du Z.-J."/>
        </authorList>
    </citation>
    <scope>NUCLEOTIDE SEQUENCE [LARGE SCALE GENOMIC DNA]</scope>
    <source>
        <strain evidence="1 2">SDUM461004</strain>
    </source>
</reference>
<dbReference type="RefSeq" id="WP_308985809.1">
    <property type="nucleotide sequence ID" value="NZ_JARXIC010000022.1"/>
</dbReference>
<gene>
    <name evidence="1" type="ORF">QEH59_13025</name>
</gene>
<sequence>MSEDKTKQGHGLNVVEELAARWDKASYRAQGSPFEDLSVSALAKNTGTRAWSRVGGSVKGDTIARYIYLSFEELIEVEKLDLRAATQLLEICEATFLFEEECNELGSFEGIDGQAYQQRMRFVEEFGLYQDYPVALANLDVDLRELCAAEEIITFVDLMEFLDRLSDKAWIGGSYRNLQNVFAHGDEKGLTRFFPYRLGHRGFHLPEALSFILNRIKQHELNSVFEYHERRRKRTRLSSKRMEMPSVVENRLMPEVIKCLHYFCSHQPRLLIRLHDSAYLCRELMYLNDPQTEGVLHWLIHLTLGIFRPPQEADIDEELKKLTIPQDSALLKDLSDLLKEEAG</sequence>
<proteinExistence type="predicted"/>
<organism evidence="1 2">
    <name type="scientific">Thalassobacterium sedimentorum</name>
    <dbReference type="NCBI Taxonomy" id="3041258"/>
    <lineage>
        <taxon>Bacteria</taxon>
        <taxon>Pseudomonadati</taxon>
        <taxon>Verrucomicrobiota</taxon>
        <taxon>Opitutia</taxon>
        <taxon>Puniceicoccales</taxon>
        <taxon>Coraliomargaritaceae</taxon>
        <taxon>Thalassobacterium</taxon>
    </lineage>
</organism>
<protein>
    <submittedName>
        <fullName evidence="1">Uncharacterized protein</fullName>
    </submittedName>
</protein>
<evidence type="ECO:0000313" key="1">
    <source>
        <dbReference type="EMBL" id="MDQ8195353.1"/>
    </source>
</evidence>
<comment type="caution">
    <text evidence="1">The sequence shown here is derived from an EMBL/GenBank/DDBJ whole genome shotgun (WGS) entry which is preliminary data.</text>
</comment>
<evidence type="ECO:0000313" key="2">
    <source>
        <dbReference type="Proteomes" id="UP001243717"/>
    </source>
</evidence>
<accession>A0ABU1AP18</accession>
<keyword evidence="2" id="KW-1185">Reference proteome</keyword>
<dbReference type="Proteomes" id="UP001243717">
    <property type="component" value="Unassembled WGS sequence"/>
</dbReference>
<dbReference type="EMBL" id="JARXIC010000022">
    <property type="protein sequence ID" value="MDQ8195353.1"/>
    <property type="molecule type" value="Genomic_DNA"/>
</dbReference>
<name>A0ABU1AP18_9BACT</name>